<sequence>SISKDFFEQWMVLYHHTKAVICDPTTYQTTRWSQVYKHHECELMVTFVAQEPALFLDEI</sequence>
<dbReference type="Proteomes" id="UP000886653">
    <property type="component" value="Unassembled WGS sequence"/>
</dbReference>
<keyword evidence="2" id="KW-1185">Reference proteome</keyword>
<organism evidence="1 2">
    <name type="scientific">Cronartium quercuum f. sp. fusiforme G11</name>
    <dbReference type="NCBI Taxonomy" id="708437"/>
    <lineage>
        <taxon>Eukaryota</taxon>
        <taxon>Fungi</taxon>
        <taxon>Dikarya</taxon>
        <taxon>Basidiomycota</taxon>
        <taxon>Pucciniomycotina</taxon>
        <taxon>Pucciniomycetes</taxon>
        <taxon>Pucciniales</taxon>
        <taxon>Coleosporiaceae</taxon>
        <taxon>Cronartium</taxon>
    </lineage>
</organism>
<dbReference type="EMBL" id="MU167270">
    <property type="protein sequence ID" value="KAG0145832.1"/>
    <property type="molecule type" value="Genomic_DNA"/>
</dbReference>
<comment type="caution">
    <text evidence="1">The sequence shown here is derived from an EMBL/GenBank/DDBJ whole genome shotgun (WGS) entry which is preliminary data.</text>
</comment>
<gene>
    <name evidence="1" type="ORF">CROQUDRAFT_45233</name>
</gene>
<evidence type="ECO:0000313" key="1">
    <source>
        <dbReference type="EMBL" id="KAG0145832.1"/>
    </source>
</evidence>
<proteinExistence type="predicted"/>
<reference evidence="1" key="1">
    <citation type="submission" date="2013-11" db="EMBL/GenBank/DDBJ databases">
        <title>Genome sequence of the fusiform rust pathogen reveals effectors for host alternation and coevolution with pine.</title>
        <authorList>
            <consortium name="DOE Joint Genome Institute"/>
            <person name="Smith K."/>
            <person name="Pendleton A."/>
            <person name="Kubisiak T."/>
            <person name="Anderson C."/>
            <person name="Salamov A."/>
            <person name="Aerts A."/>
            <person name="Riley R."/>
            <person name="Clum A."/>
            <person name="Lindquist E."/>
            <person name="Ence D."/>
            <person name="Campbell M."/>
            <person name="Kronenberg Z."/>
            <person name="Feau N."/>
            <person name="Dhillon B."/>
            <person name="Hamelin R."/>
            <person name="Burleigh J."/>
            <person name="Smith J."/>
            <person name="Yandell M."/>
            <person name="Nelson C."/>
            <person name="Grigoriev I."/>
            <person name="Davis J."/>
        </authorList>
    </citation>
    <scope>NUCLEOTIDE SEQUENCE</scope>
    <source>
        <strain evidence="1">G11</strain>
    </source>
</reference>
<name>A0A9P6NKG5_9BASI</name>
<accession>A0A9P6NKG5</accession>
<dbReference type="OrthoDB" id="2506893at2759"/>
<evidence type="ECO:0000313" key="2">
    <source>
        <dbReference type="Proteomes" id="UP000886653"/>
    </source>
</evidence>
<feature type="non-terminal residue" evidence="1">
    <location>
        <position position="1"/>
    </location>
</feature>
<protein>
    <submittedName>
        <fullName evidence="1">Uncharacterized protein</fullName>
    </submittedName>
</protein>
<dbReference type="AlphaFoldDB" id="A0A9P6NKG5"/>